<feature type="binding site" evidence="7">
    <location>
        <position position="132"/>
    </location>
    <ligand>
        <name>glyoxylate</name>
        <dbReference type="ChEBI" id="CHEBI:36655"/>
    </ligand>
</feature>
<keyword evidence="4" id="KW-0560">Oxidoreductase</keyword>
<dbReference type="InterPro" id="IPR037396">
    <property type="entry name" value="FMN_HAD"/>
</dbReference>
<feature type="binding site" evidence="7">
    <location>
        <position position="134"/>
    </location>
    <ligand>
        <name>glyoxylate</name>
        <dbReference type="ChEBI" id="CHEBI:36655"/>
    </ligand>
</feature>
<evidence type="ECO:0000256" key="1">
    <source>
        <dbReference type="ARBA" id="ARBA00001917"/>
    </source>
</evidence>
<feature type="binding site" evidence="7">
    <location>
        <position position="265"/>
    </location>
    <ligand>
        <name>FMN</name>
        <dbReference type="ChEBI" id="CHEBI:58210"/>
    </ligand>
</feature>
<dbReference type="GO" id="GO:0009060">
    <property type="term" value="P:aerobic respiration"/>
    <property type="evidence" value="ECO:0007669"/>
    <property type="project" value="TreeGrafter"/>
</dbReference>
<accession>E0XSY6</accession>
<feature type="binding site" evidence="7">
    <location>
        <begin position="320"/>
        <end position="324"/>
    </location>
    <ligand>
        <name>FMN</name>
        <dbReference type="ChEBI" id="CHEBI:58210"/>
    </ligand>
</feature>
<feature type="binding site" evidence="7">
    <location>
        <position position="289"/>
    </location>
    <ligand>
        <name>glyoxylate</name>
        <dbReference type="ChEBI" id="CHEBI:36655"/>
    </ligand>
</feature>
<dbReference type="InterPro" id="IPR000262">
    <property type="entry name" value="FMN-dep_DH"/>
</dbReference>
<feature type="domain" description="FMN hydroxy acid dehydrogenase" evidence="8">
    <location>
        <begin position="3"/>
        <end position="394"/>
    </location>
</feature>
<keyword evidence="2 7" id="KW-0285">Flavoprotein</keyword>
<dbReference type="PANTHER" id="PTHR10578">
    <property type="entry name" value="S -2-HYDROXY-ACID OXIDASE-RELATED"/>
    <property type="match status" value="1"/>
</dbReference>
<evidence type="ECO:0000256" key="3">
    <source>
        <dbReference type="ARBA" id="ARBA00022643"/>
    </source>
</evidence>
<evidence type="ECO:0000256" key="5">
    <source>
        <dbReference type="ARBA" id="ARBA00024042"/>
    </source>
</evidence>
<feature type="binding site" evidence="7">
    <location>
        <begin position="82"/>
        <end position="84"/>
    </location>
    <ligand>
        <name>FMN</name>
        <dbReference type="ChEBI" id="CHEBI:58210"/>
    </ligand>
</feature>
<dbReference type="FunFam" id="3.20.20.70:FF:000029">
    <property type="entry name" value="L-lactate dehydrogenase"/>
    <property type="match status" value="1"/>
</dbReference>
<dbReference type="AlphaFoldDB" id="E0XSY6"/>
<dbReference type="InterPro" id="IPR013785">
    <property type="entry name" value="Aldolase_TIM"/>
</dbReference>
<feature type="binding site" evidence="7">
    <location>
        <position position="169"/>
    </location>
    <ligand>
        <name>glyoxylate</name>
        <dbReference type="ChEBI" id="CHEBI:36655"/>
    </ligand>
</feature>
<feature type="active site" description="Proton acceptor" evidence="6">
    <location>
        <position position="289"/>
    </location>
</feature>
<dbReference type="CDD" id="cd02809">
    <property type="entry name" value="alpha_hydroxyacid_oxid_FMN"/>
    <property type="match status" value="1"/>
</dbReference>
<evidence type="ECO:0000256" key="2">
    <source>
        <dbReference type="ARBA" id="ARBA00022630"/>
    </source>
</evidence>
<dbReference type="GO" id="GO:0004459">
    <property type="term" value="F:L-lactate dehydrogenase (NAD+) activity"/>
    <property type="evidence" value="ECO:0007669"/>
    <property type="project" value="TreeGrafter"/>
</dbReference>
<dbReference type="Pfam" id="PF01070">
    <property type="entry name" value="FMN_dh"/>
    <property type="match status" value="1"/>
</dbReference>
<sequence>MSDLAKKALNIGDLRQMAKRRLTKSLFDFCDKGSEDQIAMRDNRAALDSIKIMPRTPRDVSQRDPAITLFGKKHDLPLLIGPTGPAGFVWYRGETALARAAARANIPFTLASTSNTAMEQVIENGGGTQWFQLYVWRNPEAAFVTVQRALDAGFRALVVTVDSPVYNNREVDVRNGLVFPPRVTPKAMVDGLLHPRWLFGTAGRYFLSEGRLPAFTNIHIPDEETEEATGYVSASSGSFLNRNASLDWDYVTRLREMWPRTLLIKGILHPDDAVAAVKHGADGIFVSNHAGNVNDTAITPWDALPAIVEAVGGKTKIIADSGVRRGSDILKGLALGADAIAIGRATLYGVGAAGEAGARRALDILDAEIRRTMAVMGVTDVAAITRDHIRLPSELPISGTQQQ</sequence>
<feature type="binding site" evidence="7">
    <location>
        <position position="287"/>
    </location>
    <ligand>
        <name>FMN</name>
        <dbReference type="ChEBI" id="CHEBI:58210"/>
    </ligand>
</feature>
<protein>
    <submittedName>
        <fullName evidence="9">L-lactate dehydrogenase (FMn-dependent) and related alpha-hydroxy acid dehydrogenases</fullName>
    </submittedName>
</protein>
<evidence type="ECO:0000256" key="6">
    <source>
        <dbReference type="PIRSR" id="PIRSR000138-1"/>
    </source>
</evidence>
<keyword evidence="3 7" id="KW-0288">FMN</keyword>
<evidence type="ECO:0000259" key="8">
    <source>
        <dbReference type="PROSITE" id="PS51349"/>
    </source>
</evidence>
<evidence type="ECO:0000256" key="7">
    <source>
        <dbReference type="PIRSR" id="PIRSR000138-2"/>
    </source>
</evidence>
<name>E0XSY6_9PROT</name>
<dbReference type="GO" id="GO:0010181">
    <property type="term" value="F:FMN binding"/>
    <property type="evidence" value="ECO:0007669"/>
    <property type="project" value="InterPro"/>
</dbReference>
<dbReference type="SUPFAM" id="SSF51395">
    <property type="entry name" value="FMN-linked oxidoreductases"/>
    <property type="match status" value="1"/>
</dbReference>
<dbReference type="GO" id="GO:0005886">
    <property type="term" value="C:plasma membrane"/>
    <property type="evidence" value="ECO:0007669"/>
    <property type="project" value="TreeGrafter"/>
</dbReference>
<dbReference type="PIRSF" id="PIRSF000138">
    <property type="entry name" value="Al-hdrx_acd_dh"/>
    <property type="match status" value="1"/>
</dbReference>
<comment type="similarity">
    <text evidence="5">Belongs to the FMN-dependent alpha-hydroxy acid dehydrogenase family.</text>
</comment>
<feature type="binding site" evidence="7">
    <location>
        <begin position="343"/>
        <end position="344"/>
    </location>
    <ligand>
        <name>FMN</name>
        <dbReference type="ChEBI" id="CHEBI:58210"/>
    </ligand>
</feature>
<dbReference type="InterPro" id="IPR012133">
    <property type="entry name" value="Alpha-hydoxy_acid_DH_FMN"/>
</dbReference>
<dbReference type="PROSITE" id="PS51349">
    <property type="entry name" value="FMN_HYDROXY_ACID_DH_2"/>
    <property type="match status" value="1"/>
</dbReference>
<dbReference type="EMBL" id="GU474868">
    <property type="protein sequence ID" value="ADI17527.1"/>
    <property type="molecule type" value="Genomic_DNA"/>
</dbReference>
<proteinExistence type="inferred from homology"/>
<comment type="cofactor">
    <cofactor evidence="1">
        <name>FMN</name>
        <dbReference type="ChEBI" id="CHEBI:58210"/>
    </cofactor>
</comment>
<dbReference type="Gene3D" id="3.20.20.70">
    <property type="entry name" value="Aldolase class I"/>
    <property type="match status" value="1"/>
</dbReference>
<dbReference type="PANTHER" id="PTHR10578:SF107">
    <property type="entry name" value="2-HYDROXYACID OXIDASE 1"/>
    <property type="match status" value="1"/>
</dbReference>
<feature type="binding site" evidence="7">
    <location>
        <position position="160"/>
    </location>
    <ligand>
        <name>FMN</name>
        <dbReference type="ChEBI" id="CHEBI:58210"/>
    </ligand>
</feature>
<organism evidence="9">
    <name type="scientific">uncultured alpha proteobacterium HF0130_06E21</name>
    <dbReference type="NCBI Taxonomy" id="710808"/>
    <lineage>
        <taxon>Bacteria</taxon>
        <taxon>Pseudomonadati</taxon>
        <taxon>Pseudomonadota</taxon>
        <taxon>Alphaproteobacteria</taxon>
        <taxon>environmental samples</taxon>
    </lineage>
</organism>
<evidence type="ECO:0000256" key="4">
    <source>
        <dbReference type="ARBA" id="ARBA00023002"/>
    </source>
</evidence>
<evidence type="ECO:0000313" key="9">
    <source>
        <dbReference type="EMBL" id="ADI17527.1"/>
    </source>
</evidence>
<reference evidence="9" key="1">
    <citation type="journal article" date="2011" name="Environ. Microbiol.">
        <title>Time-series analyses of Monterey Bay coastal microbial picoplankton using a 'genome proxy' microarray.</title>
        <authorList>
            <person name="Rich V.I."/>
            <person name="Pham V.D."/>
            <person name="Eppley J."/>
            <person name="Shi Y."/>
            <person name="DeLong E.F."/>
        </authorList>
    </citation>
    <scope>NUCLEOTIDE SEQUENCE</scope>
</reference>